<proteinExistence type="predicted"/>
<feature type="binding site" evidence="5">
    <location>
        <position position="290"/>
    </location>
    <ligand>
        <name>substrate</name>
    </ligand>
</feature>
<evidence type="ECO:0000256" key="4">
    <source>
        <dbReference type="PIRSR" id="PIRSR600821-50"/>
    </source>
</evidence>
<dbReference type="GO" id="GO:0030170">
    <property type="term" value="F:pyridoxal phosphate binding"/>
    <property type="evidence" value="ECO:0007669"/>
    <property type="project" value="TreeGrafter"/>
</dbReference>
<dbReference type="Gene3D" id="2.40.37.10">
    <property type="entry name" value="Lyase, Ornithine Decarboxylase, Chain A, domain 1"/>
    <property type="match status" value="1"/>
</dbReference>
<evidence type="ECO:0000256" key="1">
    <source>
        <dbReference type="ARBA" id="ARBA00001933"/>
    </source>
</evidence>
<reference evidence="7" key="2">
    <citation type="submission" date="2020-05" db="UniProtKB">
        <authorList>
            <consortium name="EnsemblMetazoa"/>
        </authorList>
    </citation>
    <scope>IDENTIFICATION</scope>
    <source>
        <strain evidence="7">IAEA</strain>
    </source>
</reference>
<sequence>MSRHAVLRINLKAFMSNLNIVKKYAPKSKIWCVVKANAYGHTIKAALKGLRNTSGFAVLEMNEAVFLRENGWKGPILLISGFFEKSELSEICQYKLTTVIHSMWQIEILKKYHVTQPIHIYLKLNSGMNRLGFDKDNFIHAWNELYKLKQVSSVTLMSHFSHSNSKRSVRKQVKIINEIANKIQKIPLCLANSTAILLHPETHKDWIRPGIILYNNFEPVMTLESKLIAIQNVRSKKFIGYGKSYYSRFDNTIGIVSCGYADGYPYNINSSGTPVLVDGIRTQILGSICMDMLIVDLKLCPNARIGSI</sequence>
<dbReference type="STRING" id="7398.A0A1A9Z1G9"/>
<evidence type="ECO:0000259" key="6">
    <source>
        <dbReference type="SMART" id="SM01005"/>
    </source>
</evidence>
<dbReference type="SMART" id="SM01005">
    <property type="entry name" value="Ala_racemase_C"/>
    <property type="match status" value="1"/>
</dbReference>
<dbReference type="SUPFAM" id="SSF50621">
    <property type="entry name" value="Alanine racemase C-terminal domain-like"/>
    <property type="match status" value="1"/>
</dbReference>
<evidence type="ECO:0000256" key="2">
    <source>
        <dbReference type="ARBA" id="ARBA00022898"/>
    </source>
</evidence>
<dbReference type="Gene3D" id="3.20.20.10">
    <property type="entry name" value="Alanine racemase"/>
    <property type="match status" value="1"/>
</dbReference>
<dbReference type="GO" id="GO:0030632">
    <property type="term" value="P:D-alanine biosynthetic process"/>
    <property type="evidence" value="ECO:0007669"/>
    <property type="project" value="TreeGrafter"/>
</dbReference>
<evidence type="ECO:0000313" key="7">
    <source>
        <dbReference type="EnsemblMetazoa" id="GPAI000846-PA"/>
    </source>
</evidence>
<evidence type="ECO:0000313" key="8">
    <source>
        <dbReference type="Proteomes" id="UP000092445"/>
    </source>
</evidence>
<accession>A0A1A9Z1G9</accession>
<keyword evidence="8" id="KW-1185">Reference proteome</keyword>
<comment type="cofactor">
    <cofactor evidence="1 4">
        <name>pyridoxal 5'-phosphate</name>
        <dbReference type="ChEBI" id="CHEBI:597326"/>
    </cofactor>
</comment>
<reference evidence="8" key="1">
    <citation type="submission" date="2014-03" db="EMBL/GenBank/DDBJ databases">
        <authorList>
            <person name="Aksoy S."/>
            <person name="Warren W."/>
            <person name="Wilson R.K."/>
        </authorList>
    </citation>
    <scope>NUCLEOTIDE SEQUENCE [LARGE SCALE GENOMIC DNA]</scope>
    <source>
        <strain evidence="8">IAEA</strain>
    </source>
</reference>
<dbReference type="Proteomes" id="UP000092445">
    <property type="component" value="Unassembled WGS sequence"/>
</dbReference>
<dbReference type="InterPro" id="IPR011079">
    <property type="entry name" value="Ala_racemase_C"/>
</dbReference>
<dbReference type="GO" id="GO:0005829">
    <property type="term" value="C:cytosol"/>
    <property type="evidence" value="ECO:0007669"/>
    <property type="project" value="TreeGrafter"/>
</dbReference>
<dbReference type="AlphaFoldDB" id="A0A1A9Z1G9"/>
<name>A0A1A9Z1G9_GLOPL</name>
<protein>
    <recommendedName>
        <fullName evidence="6">Alanine racemase C-terminal domain-containing protein</fullName>
    </recommendedName>
</protein>
<dbReference type="PRINTS" id="PR00992">
    <property type="entry name" value="ALARACEMASE"/>
</dbReference>
<dbReference type="FunFam" id="3.20.20.10:FF:000002">
    <property type="entry name" value="Alanine racemase"/>
    <property type="match status" value="1"/>
</dbReference>
<dbReference type="EnsemblMetazoa" id="GPAI000846-RA">
    <property type="protein sequence ID" value="GPAI000846-PA"/>
    <property type="gene ID" value="GPAI000846"/>
</dbReference>
<dbReference type="SUPFAM" id="SSF51419">
    <property type="entry name" value="PLP-binding barrel"/>
    <property type="match status" value="1"/>
</dbReference>
<evidence type="ECO:0000256" key="3">
    <source>
        <dbReference type="ARBA" id="ARBA00023235"/>
    </source>
</evidence>
<dbReference type="InterPro" id="IPR000821">
    <property type="entry name" value="Ala_racemase"/>
</dbReference>
<dbReference type="Pfam" id="PF01168">
    <property type="entry name" value="Ala_racemase_N"/>
    <property type="match status" value="1"/>
</dbReference>
<dbReference type="InterPro" id="IPR009006">
    <property type="entry name" value="Ala_racemase/Decarboxylase_C"/>
</dbReference>
<feature type="domain" description="Alanine racemase C-terminal" evidence="6">
    <location>
        <begin position="220"/>
        <end position="308"/>
    </location>
</feature>
<dbReference type="Pfam" id="PF00842">
    <property type="entry name" value="Ala_racemase_C"/>
    <property type="match status" value="1"/>
</dbReference>
<dbReference type="VEuPathDB" id="VectorBase:GPAI000846"/>
<keyword evidence="2 4" id="KW-0663">Pyridoxal phosphate</keyword>
<dbReference type="InterPro" id="IPR029066">
    <property type="entry name" value="PLP-binding_barrel"/>
</dbReference>
<feature type="modified residue" description="N6-(pyridoxal phosphate)lysine" evidence="4">
    <location>
        <position position="35"/>
    </location>
</feature>
<keyword evidence="3" id="KW-0413">Isomerase</keyword>
<dbReference type="PANTHER" id="PTHR30511">
    <property type="entry name" value="ALANINE RACEMASE"/>
    <property type="match status" value="1"/>
</dbReference>
<organism evidence="7 8">
    <name type="scientific">Glossina pallidipes</name>
    <name type="common">Tsetse fly</name>
    <dbReference type="NCBI Taxonomy" id="7398"/>
    <lineage>
        <taxon>Eukaryota</taxon>
        <taxon>Metazoa</taxon>
        <taxon>Ecdysozoa</taxon>
        <taxon>Arthropoda</taxon>
        <taxon>Hexapoda</taxon>
        <taxon>Insecta</taxon>
        <taxon>Pterygota</taxon>
        <taxon>Neoptera</taxon>
        <taxon>Endopterygota</taxon>
        <taxon>Diptera</taxon>
        <taxon>Brachycera</taxon>
        <taxon>Muscomorpha</taxon>
        <taxon>Hippoboscoidea</taxon>
        <taxon>Glossinidae</taxon>
        <taxon>Glossina</taxon>
    </lineage>
</organism>
<feature type="binding site" evidence="5">
    <location>
        <position position="130"/>
    </location>
    <ligand>
        <name>substrate</name>
    </ligand>
</feature>
<dbReference type="PANTHER" id="PTHR30511:SF0">
    <property type="entry name" value="ALANINE RACEMASE, CATABOLIC-RELATED"/>
    <property type="match status" value="1"/>
</dbReference>
<dbReference type="InterPro" id="IPR001608">
    <property type="entry name" value="Ala_racemase_N"/>
</dbReference>
<dbReference type="NCBIfam" id="TIGR00492">
    <property type="entry name" value="alr"/>
    <property type="match status" value="1"/>
</dbReference>
<dbReference type="GO" id="GO:0008784">
    <property type="term" value="F:alanine racemase activity"/>
    <property type="evidence" value="ECO:0007669"/>
    <property type="project" value="InterPro"/>
</dbReference>
<evidence type="ECO:0000256" key="5">
    <source>
        <dbReference type="PIRSR" id="PIRSR600821-52"/>
    </source>
</evidence>